<dbReference type="InterPro" id="IPR002035">
    <property type="entry name" value="VWF_A"/>
</dbReference>
<reference evidence="2 3" key="1">
    <citation type="submission" date="2018-10" db="EMBL/GenBank/DDBJ databases">
        <title>Paraburkholderia sp. 7MK8-2, isolated from soil.</title>
        <authorList>
            <person name="Gao Z.-H."/>
            <person name="Qiu L.-H."/>
        </authorList>
    </citation>
    <scope>NUCLEOTIDE SEQUENCE [LARGE SCALE GENOMIC DNA]</scope>
    <source>
        <strain evidence="2 3">7MK8-2</strain>
    </source>
</reference>
<evidence type="ECO:0000259" key="1">
    <source>
        <dbReference type="PROSITE" id="PS50234"/>
    </source>
</evidence>
<dbReference type="Proteomes" id="UP000280434">
    <property type="component" value="Unassembled WGS sequence"/>
</dbReference>
<dbReference type="InterPro" id="IPR051928">
    <property type="entry name" value="NorD/CobT"/>
</dbReference>
<dbReference type="SMART" id="SM00327">
    <property type="entry name" value="VWA"/>
    <property type="match status" value="1"/>
</dbReference>
<sequence length="595" mass="64467">MSTARAARAAREPEGFAFESTLGKIARVITGRYGVSVAFSPDGPRVEQGRIVIPDRAADEALEKDVLVGYLDLLAARAKHSSLDALAAQPPGVTAELAQVIEDRRVARLLIESYPGARWFLGALRAHAARQAEQRWPRLHWRARLVWRIERALWNEAPTAIEAQSYSLTAALHAASELIDAARTSRSSRESIERAQAIVARVRALSAGGANNMMFTTQTAEDIETDRAAATFESFDDTFALEAPLAADGTQAEFTERASADSSREAVGMGRSPLGAAALDEAGEAGDMAGRAPRSRTAGTRPQLSIPLATEFDVETDLTGAGESAAWRALRQAARAQTAPLKDRLERALSADERVRWRREQERGEIDRAALAKLATSPGYRTPFRTLRATKGRDVAITLLLDRSGSMAGRKIELARLCVAALADALTQLSFECEVLGYSSVDCAPMQALLERQRAAGADLSRYNRFVERLDLKIYKRFGSPDLAGLACIDCGYENPDGEALAWAAARLAEQRAARRILMVFSDGYPSTGDGDPQVLRSDLRARVAAIGSRGIELVGVGILTDAVESFYPHNIVVSRLAELPSTVLGVLSRMLLDR</sequence>
<protein>
    <submittedName>
        <fullName evidence="2">Cobalamin biosynthesis protein CobT</fullName>
    </submittedName>
</protein>
<evidence type="ECO:0000313" key="3">
    <source>
        <dbReference type="Proteomes" id="UP000280434"/>
    </source>
</evidence>
<dbReference type="Gene3D" id="3.40.50.410">
    <property type="entry name" value="von Willebrand factor, type A domain"/>
    <property type="match status" value="1"/>
</dbReference>
<dbReference type="SUPFAM" id="SSF53300">
    <property type="entry name" value="vWA-like"/>
    <property type="match status" value="1"/>
</dbReference>
<name>A0A494XML8_9BURK</name>
<comment type="caution">
    <text evidence="2">The sequence shown here is derived from an EMBL/GenBank/DDBJ whole genome shotgun (WGS) entry which is preliminary data.</text>
</comment>
<organism evidence="2 3">
    <name type="scientific">Trinickia fusca</name>
    <dbReference type="NCBI Taxonomy" id="2419777"/>
    <lineage>
        <taxon>Bacteria</taxon>
        <taxon>Pseudomonadati</taxon>
        <taxon>Pseudomonadota</taxon>
        <taxon>Betaproteobacteria</taxon>
        <taxon>Burkholderiales</taxon>
        <taxon>Burkholderiaceae</taxon>
        <taxon>Trinickia</taxon>
    </lineage>
</organism>
<dbReference type="Pfam" id="PF11775">
    <property type="entry name" value="CobT_C"/>
    <property type="match status" value="1"/>
</dbReference>
<dbReference type="AlphaFoldDB" id="A0A494XML8"/>
<proteinExistence type="predicted"/>
<feature type="domain" description="VWFA" evidence="1">
    <location>
        <begin position="396"/>
        <end position="559"/>
    </location>
</feature>
<dbReference type="PANTHER" id="PTHR41248">
    <property type="entry name" value="NORD PROTEIN"/>
    <property type="match status" value="1"/>
</dbReference>
<dbReference type="PROSITE" id="PS50234">
    <property type="entry name" value="VWFA"/>
    <property type="match status" value="1"/>
</dbReference>
<evidence type="ECO:0000313" key="2">
    <source>
        <dbReference type="EMBL" id="RKP51002.1"/>
    </source>
</evidence>
<gene>
    <name evidence="2" type="ORF">D7S89_08090</name>
</gene>
<dbReference type="RefSeq" id="WP_121277086.1">
    <property type="nucleotide sequence ID" value="NZ_RBZV01000002.1"/>
</dbReference>
<accession>A0A494XML8</accession>
<dbReference type="InterPro" id="IPR025861">
    <property type="entry name" value="CobT_VWA_dom"/>
</dbReference>
<keyword evidence="3" id="KW-1185">Reference proteome</keyword>
<dbReference type="InterPro" id="IPR036465">
    <property type="entry name" value="vWFA_dom_sf"/>
</dbReference>
<dbReference type="PANTHER" id="PTHR41248:SF1">
    <property type="entry name" value="NORD PROTEIN"/>
    <property type="match status" value="1"/>
</dbReference>
<dbReference type="OrthoDB" id="6395027at2"/>
<dbReference type="EMBL" id="RBZV01000002">
    <property type="protein sequence ID" value="RKP51002.1"/>
    <property type="molecule type" value="Genomic_DNA"/>
</dbReference>